<dbReference type="AlphaFoldDB" id="A0A1T4S3C4"/>
<evidence type="ECO:0000313" key="3">
    <source>
        <dbReference type="EMBL" id="SKA22682.1"/>
    </source>
</evidence>
<gene>
    <name evidence="3" type="ORF">SAMN02745674_02527</name>
</gene>
<evidence type="ECO:0000256" key="2">
    <source>
        <dbReference type="SAM" id="Phobius"/>
    </source>
</evidence>
<dbReference type="RefSeq" id="WP_143814311.1">
    <property type="nucleotide sequence ID" value="NZ_FUXP01000013.1"/>
</dbReference>
<dbReference type="STRING" id="1122188.SAMN02745674_02527"/>
<reference evidence="3 4" key="1">
    <citation type="submission" date="2017-02" db="EMBL/GenBank/DDBJ databases">
        <authorList>
            <person name="Peterson S.W."/>
        </authorList>
    </citation>
    <scope>NUCLEOTIDE SEQUENCE [LARGE SCALE GENOMIC DNA]</scope>
    <source>
        <strain evidence="3 4">DSM 21749</strain>
    </source>
</reference>
<proteinExistence type="predicted"/>
<dbReference type="PROSITE" id="PS51257">
    <property type="entry name" value="PROKAR_LIPOPROTEIN"/>
    <property type="match status" value="1"/>
</dbReference>
<keyword evidence="2" id="KW-0812">Transmembrane</keyword>
<evidence type="ECO:0008006" key="5">
    <source>
        <dbReference type="Google" id="ProtNLM"/>
    </source>
</evidence>
<keyword evidence="2" id="KW-1133">Transmembrane helix</keyword>
<feature type="transmembrane region" description="Helical" evidence="2">
    <location>
        <begin position="7"/>
        <end position="27"/>
    </location>
</feature>
<feature type="region of interest" description="Disordered" evidence="1">
    <location>
        <begin position="291"/>
        <end position="311"/>
    </location>
</feature>
<dbReference type="OrthoDB" id="6194714at2"/>
<evidence type="ECO:0000313" key="4">
    <source>
        <dbReference type="Proteomes" id="UP000190061"/>
    </source>
</evidence>
<dbReference type="Proteomes" id="UP000190061">
    <property type="component" value="Unassembled WGS sequence"/>
</dbReference>
<sequence>MSLIRRFATFIQPATAVAVLIGMLVIGGCDRGPTGAKDDPVPAGPTEAVRQLIQDLRNDDLPAYARHALPPALHRRMEVAWSEGRTIWPLTELPLDDRLPAFISVLAAPEAEKELLAAYNRQFAGADRELRSAAATLGLFAGQYVQGAAEYSDAEREHYLQLIAALSEWGRQAPLGDPERARRVIPSLVAAARTTGLAGPEAFARNGMERSLTRLGPFFSRMKQVLAEFGLDLDASLAGSQVTLIQQTGDTARVSVAYEVSGRPVVAEVLLERLDGRWYLTDLLRHAEVEAGPAPASAPAVPGADPAVRTP</sequence>
<keyword evidence="4" id="KW-1185">Reference proteome</keyword>
<organism evidence="3 4">
    <name type="scientific">Lysobacter spongiicola DSM 21749</name>
    <dbReference type="NCBI Taxonomy" id="1122188"/>
    <lineage>
        <taxon>Bacteria</taxon>
        <taxon>Pseudomonadati</taxon>
        <taxon>Pseudomonadota</taxon>
        <taxon>Gammaproteobacteria</taxon>
        <taxon>Lysobacterales</taxon>
        <taxon>Lysobacteraceae</taxon>
        <taxon>Novilysobacter</taxon>
    </lineage>
</organism>
<accession>A0A1T4S3C4</accession>
<evidence type="ECO:0000256" key="1">
    <source>
        <dbReference type="SAM" id="MobiDB-lite"/>
    </source>
</evidence>
<dbReference type="EMBL" id="FUXP01000013">
    <property type="protein sequence ID" value="SKA22682.1"/>
    <property type="molecule type" value="Genomic_DNA"/>
</dbReference>
<protein>
    <recommendedName>
        <fullName evidence="5">DUF3828 domain-containing protein</fullName>
    </recommendedName>
</protein>
<keyword evidence="2" id="KW-0472">Membrane</keyword>
<name>A0A1T4S3C4_9GAMM</name>